<dbReference type="NCBIfam" id="TIGR00350">
    <property type="entry name" value="lytR_cpsA_psr"/>
    <property type="match status" value="1"/>
</dbReference>
<dbReference type="Proteomes" id="UP000464597">
    <property type="component" value="Chromosome"/>
</dbReference>
<reference evidence="5" key="1">
    <citation type="submission" date="2019-12" db="EMBL/GenBank/DDBJ databases">
        <title>Complete and draft genome sequences of new strains and members of some known species of the genus Rathayibacter isolated from plants.</title>
        <authorList>
            <person name="Tarlachkov S.V."/>
            <person name="Starodumova I.P."/>
            <person name="Dorofeeva L.V."/>
            <person name="Prisyazhnaya N.V."/>
            <person name="Leyn S."/>
            <person name="Zlamal J."/>
            <person name="Elan M."/>
            <person name="Osterman A.L."/>
            <person name="Nadler S."/>
            <person name="Subbotin S.A."/>
            <person name="Evtushenko L.I."/>
        </authorList>
    </citation>
    <scope>NUCLEOTIDE SEQUENCE [LARGE SCALE GENOMIC DNA]</scope>
    <source>
        <strain evidence="5">VKM Ac-2802</strain>
    </source>
</reference>
<keyword evidence="2" id="KW-0812">Transmembrane</keyword>
<dbReference type="InterPro" id="IPR050922">
    <property type="entry name" value="LytR/CpsA/Psr_CW_biosynth"/>
</dbReference>
<sequence>MTRRAWWLLGLGLLIPGSAQVLAGSRRLGRIGLAATLLLWAVVVVLLLALLVVPSLVFSVAALDGTLAVVQVVLVACAALWLVLTLDTLRLIRLVNVRPRARVALGVATALALLVSVGTAGYGGHLVGISRGLLSTVFGDGPVAAPVDGRYNVLLLGGDAGEDRAGLRPDSISVASIDTTTGAATVIGLPRNLKNVPFPEDSPMHESYPDGYLIGSCNVNPCMLNSIHTEVELKSPELYPDATAHGSSPGIEATRNAAEGALGLPIRYYAFVDMQGFASLIDALGGIDIDYTGDTDLPFGGLPDEETGELVGVNAWLTPGKHHLDGSNALAYARSRYGSAGGDYDRMVRQREVQGAILARLSPVNALLKFPGIADAGARVLRTDIPQGALGAFLQLALRARSQPIASVELTPPAVDPENPDYDAIHAAVAEALTGG</sequence>
<dbReference type="Gene3D" id="3.40.630.190">
    <property type="entry name" value="LCP protein"/>
    <property type="match status" value="1"/>
</dbReference>
<keyword evidence="2" id="KW-1133">Transmembrane helix</keyword>
<feature type="domain" description="Cell envelope-related transcriptional attenuator" evidence="3">
    <location>
        <begin position="241"/>
        <end position="361"/>
    </location>
</feature>
<dbReference type="Pfam" id="PF03816">
    <property type="entry name" value="LytR_cpsA_psr"/>
    <property type="match status" value="1"/>
</dbReference>
<comment type="similarity">
    <text evidence="1">Belongs to the LytR/CpsA/Psr (LCP) family.</text>
</comment>
<evidence type="ECO:0000313" key="4">
    <source>
        <dbReference type="EMBL" id="QHC64809.1"/>
    </source>
</evidence>
<evidence type="ECO:0000259" key="3">
    <source>
        <dbReference type="Pfam" id="PF03816"/>
    </source>
</evidence>
<organism evidence="4 5">
    <name type="scientific">Rathayibacter festucae</name>
    <dbReference type="NCBI Taxonomy" id="110937"/>
    <lineage>
        <taxon>Bacteria</taxon>
        <taxon>Bacillati</taxon>
        <taxon>Actinomycetota</taxon>
        <taxon>Actinomycetes</taxon>
        <taxon>Micrococcales</taxon>
        <taxon>Microbacteriaceae</taxon>
        <taxon>Rathayibacter</taxon>
    </lineage>
</organism>
<dbReference type="PANTHER" id="PTHR33392">
    <property type="entry name" value="POLYISOPRENYL-TEICHOIC ACID--PEPTIDOGLYCAN TEICHOIC ACID TRANSFERASE TAGU"/>
    <property type="match status" value="1"/>
</dbReference>
<evidence type="ECO:0000256" key="1">
    <source>
        <dbReference type="ARBA" id="ARBA00006068"/>
    </source>
</evidence>
<evidence type="ECO:0000256" key="2">
    <source>
        <dbReference type="SAM" id="Phobius"/>
    </source>
</evidence>
<feature type="transmembrane region" description="Helical" evidence="2">
    <location>
        <begin position="60"/>
        <end position="83"/>
    </location>
</feature>
<protein>
    <submittedName>
        <fullName evidence="4">LytR family transcriptional regulator</fullName>
    </submittedName>
</protein>
<accession>A0ABX6H4R3</accession>
<dbReference type="PANTHER" id="PTHR33392:SF6">
    <property type="entry name" value="POLYISOPRENYL-TEICHOIC ACID--PEPTIDOGLYCAN TEICHOIC ACID TRANSFERASE TAGU"/>
    <property type="match status" value="1"/>
</dbReference>
<keyword evidence="2" id="KW-0472">Membrane</keyword>
<dbReference type="InterPro" id="IPR004474">
    <property type="entry name" value="LytR_CpsA_psr"/>
</dbReference>
<evidence type="ECO:0000313" key="5">
    <source>
        <dbReference type="Proteomes" id="UP000464597"/>
    </source>
</evidence>
<gene>
    <name evidence="4" type="ORF">GSU69_09845</name>
</gene>
<keyword evidence="5" id="KW-1185">Reference proteome</keyword>
<name>A0ABX6H4R3_9MICO</name>
<proteinExistence type="inferred from homology"/>
<feature type="transmembrane region" description="Helical" evidence="2">
    <location>
        <begin position="33"/>
        <end position="53"/>
    </location>
</feature>
<dbReference type="EMBL" id="CP047180">
    <property type="protein sequence ID" value="QHC64809.1"/>
    <property type="molecule type" value="Genomic_DNA"/>
</dbReference>
<feature type="transmembrane region" description="Helical" evidence="2">
    <location>
        <begin position="103"/>
        <end position="123"/>
    </location>
</feature>